<dbReference type="OrthoDB" id="3900342at2759"/>
<feature type="transmembrane region" description="Helical" evidence="7">
    <location>
        <begin position="476"/>
        <end position="499"/>
    </location>
</feature>
<feature type="transmembrane region" description="Helical" evidence="7">
    <location>
        <begin position="432"/>
        <end position="456"/>
    </location>
</feature>
<dbReference type="PIRSF" id="PIRSF006060">
    <property type="entry name" value="AA_transporter"/>
    <property type="match status" value="1"/>
</dbReference>
<evidence type="ECO:0000256" key="3">
    <source>
        <dbReference type="ARBA" id="ARBA00022692"/>
    </source>
</evidence>
<reference evidence="10" key="2">
    <citation type="submission" date="2020-04" db="EMBL/GenBank/DDBJ databases">
        <authorList>
            <consortium name="NCBI Genome Project"/>
        </authorList>
    </citation>
    <scope>NUCLEOTIDE SEQUENCE</scope>
    <source>
        <strain evidence="10">CBS 342.82</strain>
    </source>
</reference>
<feature type="transmembrane region" description="Helical" evidence="7">
    <location>
        <begin position="216"/>
        <end position="239"/>
    </location>
</feature>
<accession>A0A6J3M7Q6</accession>
<dbReference type="InterPro" id="IPR004840">
    <property type="entry name" value="Amino_acid_permease_CS"/>
</dbReference>
<dbReference type="GO" id="GO:0016020">
    <property type="term" value="C:membrane"/>
    <property type="evidence" value="ECO:0007669"/>
    <property type="project" value="UniProtKB-SubCell"/>
</dbReference>
<gene>
    <name evidence="10" type="ORF">K489DRAFT_370498</name>
</gene>
<feature type="transmembrane region" description="Helical" evidence="7">
    <location>
        <begin position="79"/>
        <end position="96"/>
    </location>
</feature>
<evidence type="ECO:0000313" key="9">
    <source>
        <dbReference type="Proteomes" id="UP000504637"/>
    </source>
</evidence>
<keyword evidence="3 7" id="KW-0812">Transmembrane</keyword>
<evidence type="ECO:0000256" key="6">
    <source>
        <dbReference type="ARBA" id="ARBA00023136"/>
    </source>
</evidence>
<feature type="transmembrane region" description="Helical" evidence="7">
    <location>
        <begin position="407"/>
        <end position="426"/>
    </location>
</feature>
<evidence type="ECO:0000259" key="8">
    <source>
        <dbReference type="Pfam" id="PF00324"/>
    </source>
</evidence>
<dbReference type="InterPro" id="IPR050524">
    <property type="entry name" value="APC_YAT"/>
</dbReference>
<feature type="transmembrane region" description="Helical" evidence="7">
    <location>
        <begin position="260"/>
        <end position="279"/>
    </location>
</feature>
<proteinExistence type="predicted"/>
<evidence type="ECO:0000256" key="2">
    <source>
        <dbReference type="ARBA" id="ARBA00022448"/>
    </source>
</evidence>
<evidence type="ECO:0000256" key="1">
    <source>
        <dbReference type="ARBA" id="ARBA00004141"/>
    </source>
</evidence>
<feature type="domain" description="Amino acid permease/ SLC12A" evidence="8">
    <location>
        <begin position="79"/>
        <end position="533"/>
    </location>
</feature>
<name>A0A6J3M7Q6_9PEZI</name>
<feature type="transmembrane region" description="Helical" evidence="7">
    <location>
        <begin position="162"/>
        <end position="182"/>
    </location>
</feature>
<dbReference type="FunFam" id="1.20.1740.10:FF:000017">
    <property type="entry name" value="Amino acid permease"/>
    <property type="match status" value="1"/>
</dbReference>
<evidence type="ECO:0000256" key="5">
    <source>
        <dbReference type="ARBA" id="ARBA00022989"/>
    </source>
</evidence>
<keyword evidence="4" id="KW-0029">Amino-acid transport</keyword>
<organism evidence="10">
    <name type="scientific">Dissoconium aciculare CBS 342.82</name>
    <dbReference type="NCBI Taxonomy" id="1314786"/>
    <lineage>
        <taxon>Eukaryota</taxon>
        <taxon>Fungi</taxon>
        <taxon>Dikarya</taxon>
        <taxon>Ascomycota</taxon>
        <taxon>Pezizomycotina</taxon>
        <taxon>Dothideomycetes</taxon>
        <taxon>Dothideomycetidae</taxon>
        <taxon>Mycosphaerellales</taxon>
        <taxon>Dissoconiaceae</taxon>
        <taxon>Dissoconium</taxon>
    </lineage>
</organism>
<keyword evidence="5 7" id="KW-1133">Transmembrane helix</keyword>
<dbReference type="InterPro" id="IPR004841">
    <property type="entry name" value="AA-permease/SLC12A_dom"/>
</dbReference>
<evidence type="ECO:0000256" key="4">
    <source>
        <dbReference type="ARBA" id="ARBA00022970"/>
    </source>
</evidence>
<feature type="transmembrane region" description="Helical" evidence="7">
    <location>
        <begin position="337"/>
        <end position="358"/>
    </location>
</feature>
<dbReference type="Gene3D" id="1.20.1740.10">
    <property type="entry name" value="Amino acid/polyamine transporter I"/>
    <property type="match status" value="1"/>
</dbReference>
<dbReference type="PROSITE" id="PS00218">
    <property type="entry name" value="AMINO_ACID_PERMEASE_1"/>
    <property type="match status" value="1"/>
</dbReference>
<keyword evidence="9" id="KW-1185">Reference proteome</keyword>
<protein>
    <recommendedName>
        <fullName evidence="8">Amino acid permease/ SLC12A domain-containing protein</fullName>
    </recommendedName>
</protein>
<evidence type="ECO:0000313" key="10">
    <source>
        <dbReference type="RefSeq" id="XP_033459918.1"/>
    </source>
</evidence>
<feature type="transmembrane region" description="Helical" evidence="7">
    <location>
        <begin position="511"/>
        <end position="530"/>
    </location>
</feature>
<dbReference type="GeneID" id="54360940"/>
<dbReference type="Pfam" id="PF00324">
    <property type="entry name" value="AA_permease"/>
    <property type="match status" value="1"/>
</dbReference>
<dbReference type="AlphaFoldDB" id="A0A6J3M7Q6"/>
<keyword evidence="2" id="KW-0813">Transport</keyword>
<keyword evidence="6 7" id="KW-0472">Membrane</keyword>
<feature type="transmembrane region" description="Helical" evidence="7">
    <location>
        <begin position="189"/>
        <end position="210"/>
    </location>
</feature>
<reference evidence="10" key="1">
    <citation type="submission" date="2020-01" db="EMBL/GenBank/DDBJ databases">
        <authorList>
            <consortium name="DOE Joint Genome Institute"/>
            <person name="Haridas S."/>
            <person name="Albert R."/>
            <person name="Binder M."/>
            <person name="Bloem J."/>
            <person name="Labutti K."/>
            <person name="Salamov A."/>
            <person name="Andreopoulos B."/>
            <person name="Baker S.E."/>
            <person name="Barry K."/>
            <person name="Bills G."/>
            <person name="Bluhm B.H."/>
            <person name="Cannon C."/>
            <person name="Castanera R."/>
            <person name="Culley D.E."/>
            <person name="Daum C."/>
            <person name="Ezra D."/>
            <person name="Gonzalez J.B."/>
            <person name="Henrissat B."/>
            <person name="Kuo A."/>
            <person name="Liang C."/>
            <person name="Lipzen A."/>
            <person name="Lutzoni F."/>
            <person name="Magnuson J."/>
            <person name="Mondo S."/>
            <person name="Nolan M."/>
            <person name="Ohm R."/>
            <person name="Pangilinan J."/>
            <person name="Park H.-J."/>
            <person name="Ramirez L."/>
            <person name="Alfaro M."/>
            <person name="Sun H."/>
            <person name="Tritt A."/>
            <person name="Yoshinaga Y."/>
            <person name="Zwiers L.-H."/>
            <person name="Turgeon B.G."/>
            <person name="Goodwin S.B."/>
            <person name="Spatafora J.W."/>
            <person name="Crous P.W."/>
            <person name="Grigoriev I.V."/>
        </authorList>
    </citation>
    <scope>NUCLEOTIDE SEQUENCE</scope>
    <source>
        <strain evidence="10">CBS 342.82</strain>
    </source>
</reference>
<feature type="transmembrane region" description="Helical" evidence="7">
    <location>
        <begin position="364"/>
        <end position="386"/>
    </location>
</feature>
<dbReference type="GO" id="GO:0015171">
    <property type="term" value="F:amino acid transmembrane transporter activity"/>
    <property type="evidence" value="ECO:0007669"/>
    <property type="project" value="TreeGrafter"/>
</dbReference>
<dbReference type="Proteomes" id="UP000504637">
    <property type="component" value="Unplaced"/>
</dbReference>
<evidence type="ECO:0000256" key="7">
    <source>
        <dbReference type="SAM" id="Phobius"/>
    </source>
</evidence>
<feature type="transmembrane region" description="Helical" evidence="7">
    <location>
        <begin position="306"/>
        <end position="325"/>
    </location>
</feature>
<comment type="subcellular location">
    <subcellularLocation>
        <location evidence="1">Membrane</location>
        <topology evidence="1">Multi-pass membrane protein</topology>
    </subcellularLocation>
</comment>
<feature type="transmembrane region" description="Helical" evidence="7">
    <location>
        <begin position="108"/>
        <end position="128"/>
    </location>
</feature>
<dbReference type="RefSeq" id="XP_033459918.1">
    <property type="nucleotide sequence ID" value="XM_033603140.1"/>
</dbReference>
<reference evidence="10" key="3">
    <citation type="submission" date="2025-08" db="UniProtKB">
        <authorList>
            <consortium name="RefSeq"/>
        </authorList>
    </citation>
    <scope>IDENTIFICATION</scope>
    <source>
        <strain evidence="10">CBS 342.82</strain>
    </source>
</reference>
<dbReference type="PANTHER" id="PTHR43341">
    <property type="entry name" value="AMINO ACID PERMEASE"/>
    <property type="match status" value="1"/>
</dbReference>
<dbReference type="PANTHER" id="PTHR43341:SF12">
    <property type="entry name" value="AMINO ACID TRANSPORTER (EUROFUNG)"/>
    <property type="match status" value="1"/>
</dbReference>
<sequence length="576" mass="62758">MGTAMDDVEKDLAPLPVVRPVTSLDSATSCIADSGAIITTPNASRPSFWTRLGVTPESFRRRTADDEHNQLNQTLKSRHLSMIAIGGSIGAGLFVGSGKALSTGGPAALLIGFGLIGVMMFNVVYALGELSALYPISGGFYTYSARFIDPSWSFAMGWNYTMQWAIVLPLELVVAGLTVNYWDTGVNPVAWQMLFLAVIVLINVFGVLGYAEEEFWVSLLKLSTVVIFMIISLVMVLGGGPSNGKFSEYQGAKTWHDPGALAQGFFGVCAVFVTAAFAFSGTELVGLAAAESKTPQKSLPGAIKQIFWRITIFYVLGLLFVGLLVPYNDRRLLGSGALLDVSTSPFVIVAVDAGIPAFGDFVNAVILCSVVSIGLSGVYGGSRTLTALAEQGYAPRMFKYVDRAGRPLYSTLAILAFGPLSLVTLARSGVVVFEWLLALSGLAALFTWGSICLAHIRFRAAWKHHGHKVDELPFKAAFGVIGSWIGFILIVLILIAQFYVAVKPLKVEAFFKSYLAVFIVISFYVIGYIWKRRAWIRISDIDVDSGRREVDFQELERALSERRSWPAWRRVLDKFV</sequence>